<dbReference type="RefSeq" id="WP_344507118.1">
    <property type="nucleotide sequence ID" value="NZ_BAAAQD010000016.1"/>
</dbReference>
<accession>A0ABP4MCK6</accession>
<dbReference type="EMBL" id="BAAAQD010000016">
    <property type="protein sequence ID" value="GAA1542009.1"/>
    <property type="molecule type" value="Genomic_DNA"/>
</dbReference>
<evidence type="ECO:0000313" key="1">
    <source>
        <dbReference type="EMBL" id="GAA1542009.1"/>
    </source>
</evidence>
<sequence length="228" mass="25329">MSQAHVLVSPSPLGARAQEFLTMHARVAPLEPGPSDDECRAAMRSVLGYSDEGILATFRRIQRRYSGLTYFSVFRQAEILFEPTFEVDLDGHVVFAYAVMDATPDGCRSGSVRPDETVWFGFLDRDAPAFPSLDHFLECDALLHHAHQQRLLSTETPPDANAYLTALRARHPRLRPTNSASGFSVGWWTDDERPVCINGLEARLTADGHGMSPTPTVVTTWLIDESSR</sequence>
<gene>
    <name evidence="1" type="ORF">GCM10009827_071880</name>
</gene>
<reference evidence="2" key="1">
    <citation type="journal article" date="2019" name="Int. J. Syst. Evol. Microbiol.">
        <title>The Global Catalogue of Microorganisms (GCM) 10K type strain sequencing project: providing services to taxonomists for standard genome sequencing and annotation.</title>
        <authorList>
            <consortium name="The Broad Institute Genomics Platform"/>
            <consortium name="The Broad Institute Genome Sequencing Center for Infectious Disease"/>
            <person name="Wu L."/>
            <person name="Ma J."/>
        </authorList>
    </citation>
    <scope>NUCLEOTIDE SEQUENCE [LARGE SCALE GENOMIC DNA]</scope>
    <source>
        <strain evidence="2">JCM 15933</strain>
    </source>
</reference>
<evidence type="ECO:0000313" key="2">
    <source>
        <dbReference type="Proteomes" id="UP001501470"/>
    </source>
</evidence>
<comment type="caution">
    <text evidence="1">The sequence shown here is derived from an EMBL/GenBank/DDBJ whole genome shotgun (WGS) entry which is preliminary data.</text>
</comment>
<protein>
    <submittedName>
        <fullName evidence="1">Uncharacterized protein</fullName>
    </submittedName>
</protein>
<organism evidence="1 2">
    <name type="scientific">Dactylosporangium maewongense</name>
    <dbReference type="NCBI Taxonomy" id="634393"/>
    <lineage>
        <taxon>Bacteria</taxon>
        <taxon>Bacillati</taxon>
        <taxon>Actinomycetota</taxon>
        <taxon>Actinomycetes</taxon>
        <taxon>Micromonosporales</taxon>
        <taxon>Micromonosporaceae</taxon>
        <taxon>Dactylosporangium</taxon>
    </lineage>
</organism>
<proteinExistence type="predicted"/>
<dbReference type="Proteomes" id="UP001501470">
    <property type="component" value="Unassembled WGS sequence"/>
</dbReference>
<keyword evidence="2" id="KW-1185">Reference proteome</keyword>
<name>A0ABP4MCK6_9ACTN</name>